<dbReference type="EMBL" id="OX459968">
    <property type="protein sequence ID" value="CAI9172417.1"/>
    <property type="molecule type" value="Genomic_DNA"/>
</dbReference>
<accession>A0ABN8ZES6</accession>
<feature type="region of interest" description="Disordered" evidence="1">
    <location>
        <begin position="67"/>
        <end position="181"/>
    </location>
</feature>
<gene>
    <name evidence="2" type="ORF">MRATA1EN1_LOCUS21379</name>
</gene>
<feature type="region of interest" description="Disordered" evidence="1">
    <location>
        <begin position="198"/>
        <end position="223"/>
    </location>
</feature>
<evidence type="ECO:0000313" key="2">
    <source>
        <dbReference type="EMBL" id="CAI9172417.1"/>
    </source>
</evidence>
<feature type="region of interest" description="Disordered" evidence="1">
    <location>
        <begin position="1"/>
        <end position="37"/>
    </location>
</feature>
<name>A0ABN8ZES6_RANTA</name>
<organism evidence="2 3">
    <name type="scientific">Rangifer tarandus platyrhynchus</name>
    <name type="common">Svalbard reindeer</name>
    <dbReference type="NCBI Taxonomy" id="3082113"/>
    <lineage>
        <taxon>Eukaryota</taxon>
        <taxon>Metazoa</taxon>
        <taxon>Chordata</taxon>
        <taxon>Craniata</taxon>
        <taxon>Vertebrata</taxon>
        <taxon>Euteleostomi</taxon>
        <taxon>Mammalia</taxon>
        <taxon>Eutheria</taxon>
        <taxon>Laurasiatheria</taxon>
        <taxon>Artiodactyla</taxon>
        <taxon>Ruminantia</taxon>
        <taxon>Pecora</taxon>
        <taxon>Cervidae</taxon>
        <taxon>Odocoileinae</taxon>
        <taxon>Rangifer</taxon>
    </lineage>
</organism>
<feature type="compositionally biased region" description="Low complexity" evidence="1">
    <location>
        <begin position="133"/>
        <end position="152"/>
    </location>
</feature>
<feature type="compositionally biased region" description="Gly residues" evidence="1">
    <location>
        <begin position="214"/>
        <end position="223"/>
    </location>
</feature>
<sequence>MSPPRVQGSAMERDVPRGRRAQPWSSRGAAQAHGPTLVEQRLWEATLSAGGGDPHHCAVAPACRSLGSQSHLPPRPALQKPARGGSVPGFGQRGAAAGTPRTGLRRLPGKQQTPLTPRQAWCSGLAGPRRSEAGAPGRGRPNPCRGPTNPGTVPATFLIPRRPRGRRGRGGPEAWGTEGVGKAGDPVLWGWRLHGEGAQARGGTGRASLATGTRAGGETGAHG</sequence>
<evidence type="ECO:0000313" key="3">
    <source>
        <dbReference type="Proteomes" id="UP001176941"/>
    </source>
</evidence>
<dbReference type="Proteomes" id="UP001176941">
    <property type="component" value="Chromosome 32"/>
</dbReference>
<evidence type="ECO:0000256" key="1">
    <source>
        <dbReference type="SAM" id="MobiDB-lite"/>
    </source>
</evidence>
<protein>
    <submittedName>
        <fullName evidence="2">Uncharacterized protein</fullName>
    </submittedName>
</protein>
<reference evidence="2" key="1">
    <citation type="submission" date="2023-04" db="EMBL/GenBank/DDBJ databases">
        <authorList>
            <consortium name="ELIXIR-Norway"/>
        </authorList>
    </citation>
    <scope>NUCLEOTIDE SEQUENCE [LARGE SCALE GENOMIC DNA]</scope>
</reference>
<proteinExistence type="predicted"/>
<keyword evidence="3" id="KW-1185">Reference proteome</keyword>